<dbReference type="Pfam" id="PF00535">
    <property type="entry name" value="Glycos_transf_2"/>
    <property type="match status" value="1"/>
</dbReference>
<dbReference type="AlphaFoldDB" id="A0A6P0UHT2"/>
<dbReference type="EMBL" id="JAABOO010000001">
    <property type="protein sequence ID" value="NER12182.1"/>
    <property type="molecule type" value="Genomic_DNA"/>
</dbReference>
<evidence type="ECO:0000313" key="2">
    <source>
        <dbReference type="EMBL" id="NER12182.1"/>
    </source>
</evidence>
<reference evidence="2 3" key="1">
    <citation type="submission" date="2020-01" db="EMBL/GenBank/DDBJ databases">
        <title>Leptobacterium flavescens.</title>
        <authorList>
            <person name="Wang G."/>
        </authorList>
    </citation>
    <scope>NUCLEOTIDE SEQUENCE [LARGE SCALE GENOMIC DNA]</scope>
    <source>
        <strain evidence="2 3">KCTC 22160</strain>
    </source>
</reference>
<feature type="domain" description="Glycosyltransferase 2-like" evidence="1">
    <location>
        <begin position="3"/>
        <end position="117"/>
    </location>
</feature>
<dbReference type="RefSeq" id="WP_163605214.1">
    <property type="nucleotide sequence ID" value="NZ_JAABOO010000001.1"/>
</dbReference>
<dbReference type="InterPro" id="IPR029044">
    <property type="entry name" value="Nucleotide-diphossugar_trans"/>
</dbReference>
<keyword evidence="3" id="KW-1185">Reference proteome</keyword>
<dbReference type="PANTHER" id="PTHR43685">
    <property type="entry name" value="GLYCOSYLTRANSFERASE"/>
    <property type="match status" value="1"/>
</dbReference>
<gene>
    <name evidence="2" type="ORF">GWK08_01895</name>
</gene>
<accession>A0A6P0UHT2</accession>
<evidence type="ECO:0000259" key="1">
    <source>
        <dbReference type="Pfam" id="PF00535"/>
    </source>
</evidence>
<dbReference type="GO" id="GO:0016740">
    <property type="term" value="F:transferase activity"/>
    <property type="evidence" value="ECO:0007669"/>
    <property type="project" value="UniProtKB-KW"/>
</dbReference>
<dbReference type="Proteomes" id="UP000468581">
    <property type="component" value="Unassembled WGS sequence"/>
</dbReference>
<dbReference type="InterPro" id="IPR050834">
    <property type="entry name" value="Glycosyltransf_2"/>
</dbReference>
<dbReference type="PANTHER" id="PTHR43685:SF2">
    <property type="entry name" value="GLYCOSYLTRANSFERASE 2-LIKE DOMAIN-CONTAINING PROTEIN"/>
    <property type="match status" value="1"/>
</dbReference>
<organism evidence="2 3">
    <name type="scientific">Leptobacterium flavescens</name>
    <dbReference type="NCBI Taxonomy" id="472055"/>
    <lineage>
        <taxon>Bacteria</taxon>
        <taxon>Pseudomonadati</taxon>
        <taxon>Bacteroidota</taxon>
        <taxon>Flavobacteriia</taxon>
        <taxon>Flavobacteriales</taxon>
        <taxon>Flavobacteriaceae</taxon>
        <taxon>Leptobacterium</taxon>
    </lineage>
</organism>
<dbReference type="SUPFAM" id="SSF53448">
    <property type="entry name" value="Nucleotide-diphospho-sugar transferases"/>
    <property type="match status" value="1"/>
</dbReference>
<protein>
    <submittedName>
        <fullName evidence="2">Glycosyltransferase</fullName>
    </submittedName>
</protein>
<keyword evidence="2" id="KW-0808">Transferase</keyword>
<proteinExistence type="predicted"/>
<dbReference type="Gene3D" id="3.90.550.10">
    <property type="entry name" value="Spore Coat Polysaccharide Biosynthesis Protein SpsA, Chain A"/>
    <property type="match status" value="1"/>
</dbReference>
<dbReference type="CDD" id="cd00761">
    <property type="entry name" value="Glyco_tranf_GTA_type"/>
    <property type="match status" value="1"/>
</dbReference>
<dbReference type="InterPro" id="IPR001173">
    <property type="entry name" value="Glyco_trans_2-like"/>
</dbReference>
<evidence type="ECO:0000313" key="3">
    <source>
        <dbReference type="Proteomes" id="UP000468581"/>
    </source>
</evidence>
<name>A0A6P0UHT2_9FLAO</name>
<comment type="caution">
    <text evidence="2">The sequence shown here is derived from an EMBL/GenBank/DDBJ whole genome shotgun (WGS) entry which is preliminary data.</text>
</comment>
<sequence length="307" mass="35728">MVSIILATYNREHLIKESLLSIIAQSYEDWECIVVDDGSTDNTAALLNEFTNTDKRFRYLLRTENYKKGLPGSRNCGLDSARGDYVIFFDDDDIVHPLNLELCLSEIQAGNYDYCTYKKQSFELVSTVQEFDLSTDFSTSDLGVENAERVVNGQNPMASCTVLWKKQCFEGHRFNETLMYAEEWECYSRILSDGKKGVSMDKILYFNRKHPDSNTAEFWNNDPIRVESKKRAAKLIIDNFRKKDILTNNLVRFFVQMGIQLKDIGIVKYVLNRSEISLFRRGKYMLLFYGYPFIRSYLKAKKYLGDK</sequence>